<feature type="compositionally biased region" description="Basic and acidic residues" evidence="1">
    <location>
        <begin position="805"/>
        <end position="814"/>
    </location>
</feature>
<feature type="region of interest" description="Disordered" evidence="1">
    <location>
        <begin position="548"/>
        <end position="586"/>
    </location>
</feature>
<feature type="compositionally biased region" description="Polar residues" evidence="1">
    <location>
        <begin position="612"/>
        <end position="621"/>
    </location>
</feature>
<feature type="region of interest" description="Disordered" evidence="1">
    <location>
        <begin position="1238"/>
        <end position="1258"/>
    </location>
</feature>
<keyword evidence="3" id="KW-1185">Reference proteome</keyword>
<feature type="region of interest" description="Disordered" evidence="1">
    <location>
        <begin position="324"/>
        <end position="410"/>
    </location>
</feature>
<organism evidence="2 3">
    <name type="scientific">Nitzschia inconspicua</name>
    <dbReference type="NCBI Taxonomy" id="303405"/>
    <lineage>
        <taxon>Eukaryota</taxon>
        <taxon>Sar</taxon>
        <taxon>Stramenopiles</taxon>
        <taxon>Ochrophyta</taxon>
        <taxon>Bacillariophyta</taxon>
        <taxon>Bacillariophyceae</taxon>
        <taxon>Bacillariophycidae</taxon>
        <taxon>Bacillariales</taxon>
        <taxon>Bacillariaceae</taxon>
        <taxon>Nitzschia</taxon>
    </lineage>
</organism>
<proteinExistence type="predicted"/>
<feature type="region of interest" description="Disordered" evidence="1">
    <location>
        <begin position="1002"/>
        <end position="1088"/>
    </location>
</feature>
<feature type="compositionally biased region" description="Low complexity" evidence="1">
    <location>
        <begin position="1601"/>
        <end position="1618"/>
    </location>
</feature>
<feature type="compositionally biased region" description="Basic and acidic residues" evidence="1">
    <location>
        <begin position="939"/>
        <end position="949"/>
    </location>
</feature>
<comment type="caution">
    <text evidence="2">The sequence shown here is derived from an EMBL/GenBank/DDBJ whole genome shotgun (WGS) entry which is preliminary data.</text>
</comment>
<protein>
    <submittedName>
        <fullName evidence="2">Uncharacterized protein</fullName>
    </submittedName>
</protein>
<feature type="region of interest" description="Disordered" evidence="1">
    <location>
        <begin position="1601"/>
        <end position="1657"/>
    </location>
</feature>
<gene>
    <name evidence="2" type="ORF">IV203_002835</name>
</gene>
<feature type="compositionally biased region" description="Polar residues" evidence="1">
    <location>
        <begin position="570"/>
        <end position="586"/>
    </location>
</feature>
<feature type="region of interest" description="Disordered" evidence="1">
    <location>
        <begin position="852"/>
        <end position="889"/>
    </location>
</feature>
<reference evidence="2" key="1">
    <citation type="journal article" date="2021" name="Sci. Rep.">
        <title>Diploid genomic architecture of Nitzschia inconspicua, an elite biomass production diatom.</title>
        <authorList>
            <person name="Oliver A."/>
            <person name="Podell S."/>
            <person name="Pinowska A."/>
            <person name="Traller J.C."/>
            <person name="Smith S.R."/>
            <person name="McClure R."/>
            <person name="Beliaev A."/>
            <person name="Bohutskyi P."/>
            <person name="Hill E.A."/>
            <person name="Rabines A."/>
            <person name="Zheng H."/>
            <person name="Allen L.Z."/>
            <person name="Kuo A."/>
            <person name="Grigoriev I.V."/>
            <person name="Allen A.E."/>
            <person name="Hazlebeck D."/>
            <person name="Allen E.E."/>
        </authorList>
    </citation>
    <scope>NUCLEOTIDE SEQUENCE</scope>
    <source>
        <strain evidence="2">Hildebrandi</strain>
    </source>
</reference>
<feature type="region of interest" description="Disordered" evidence="1">
    <location>
        <begin position="472"/>
        <end position="518"/>
    </location>
</feature>
<reference evidence="2" key="2">
    <citation type="submission" date="2021-04" db="EMBL/GenBank/DDBJ databases">
        <authorList>
            <person name="Podell S."/>
        </authorList>
    </citation>
    <scope>NUCLEOTIDE SEQUENCE</scope>
    <source>
        <strain evidence="2">Hildebrandi</strain>
    </source>
</reference>
<dbReference type="Proteomes" id="UP000693970">
    <property type="component" value="Unassembled WGS sequence"/>
</dbReference>
<evidence type="ECO:0000256" key="1">
    <source>
        <dbReference type="SAM" id="MobiDB-lite"/>
    </source>
</evidence>
<name>A0A9K3L0S4_9STRA</name>
<feature type="region of interest" description="Disordered" evidence="1">
    <location>
        <begin position="439"/>
        <end position="458"/>
    </location>
</feature>
<feature type="compositionally biased region" description="Polar residues" evidence="1">
    <location>
        <begin position="1026"/>
        <end position="1036"/>
    </location>
</feature>
<feature type="region of interest" description="Disordered" evidence="1">
    <location>
        <begin position="608"/>
        <end position="689"/>
    </location>
</feature>
<feature type="compositionally biased region" description="Polar residues" evidence="1">
    <location>
        <begin position="497"/>
        <end position="518"/>
    </location>
</feature>
<feature type="region of interest" description="Disordered" evidence="1">
    <location>
        <begin position="788"/>
        <end position="814"/>
    </location>
</feature>
<dbReference type="OrthoDB" id="56369at2759"/>
<feature type="compositionally biased region" description="Low complexity" evidence="1">
    <location>
        <begin position="449"/>
        <end position="458"/>
    </location>
</feature>
<sequence length="1683" mass="188553">MIETPNHPRGSHKRRQPGGWPSFAARTGPAKEPREMMMADDTHTITSTGNVSVNTLAAFLIESSSQTNTDNNDEGSWHRQRTTASMDARRHQQMENQAVINALNQFILQAGNIYKGKGLSNAEAARLRDAADHVGLSMEVVEALLEQTANPNAVVDYCMRSDDVFARKIKEDPTLSRILRRDRSYAGRDGLNLSNSIWRVFMHKVIQQFLKKQHLELGDVMDKSSLTKRLYEEAFREDPKISVMDENDFGRANLPRNYTEERKHVFISEEEAKRARMEAEARMDFHPRVPFDDLMHRNSFLVFPPADLPPGLRDDDLSLIPCAMERKRDGPTEKQYVPPRDSARRQSMPSDINRPVKNVTTTPKGKDSAVQRALAIFEKPSDSEPSAQFRERQHREPHRRKSDGHALSSTVLQRRALFEKGRISAQSQANGSALNGWQNEAQFSSGSDSNNNPSRASRLSASRLALFSNNRASDSSNRLGKANANVPSKSPAGSHVSRLQSSRLQNFSSTEKPVGWSDSTITSFSKERRKYRKSLGNAVARSFDIFNGEITSDSSDGKGRKSLPGHNHSKSSNEPSQNSQVVRHTSASVFSKPGIICIGEENRDSVEEVYSGLTQSSSTSDEYAEEQSVPSLRVRKKSGSKDGNSRSTNQSKKSRDFKMGHSKGWVGFSDSDMSERNQGANENIQDVDLTPDVTHAKMPSQSKQQAWQKAFAHRKKSGTVINGTLSNDEKLNISDKYLHSFPTTSMVVTNATSSSIRNSSEMLSNVHQTMKDTSMSRVDANEHRISMDPDHQWTNFEGNSFIAPQDKKMSPKCEETFSDNDRYLSTYSSSDGNKSSTSKPRKYFQKLLKNQIRPPLSDQDSNDVRHNSTLSSADHYHEVDPYPRNNNNTSWMREGIGNFKKTEGQGQHSTPKWGNDEGARESWVAFGTNHYAHKGQGQDPDHKPKETKRGSIMSAKASENTMVGNGRKQRREVEEQVTPMAQLSNTGEAIFVEPSRISRVQDLVQKHERRSKKGTNGIGGEKKQNHVQNLPSSPTFPFNELGSVDDPRQDSSQDVAATRRGEKHKRTKDQAVKITHSHRNSNERRGSVDCIIEPNSSRYNSPDDYGQDTFQSTAQQWKRGDDQVASPDGDLSALREFRQRRDSLEPSLPIQRGNVELKKRILERNQGTYGTVEENEIDSLKDFLHDYQLPPTNQLECKRSTRMDSYYGNVQQEKHMQELEIKESSSTLSNLLQVNTATTEEDDDVGLNSPHEGDWPSDRIDAQSREIGLASPTAYRSSDSADDEFDEAEIRAAAKQNGIPSPIIEILIRQSKEAQRRDPRVGQTITGIAKYDSDTGLPASTRHLYNSSPHQTHGFNIGRTWDTVEEEKCEWPVTTSHDVMQTSPCANLEHQVQGGGILKPDPSPVAGLVGSRYSTSFHTRMDPSSQPDYPATDFPEGTTSEDLKLLNRFIEVASGNFGGNKLSAESESRVRAAAFKIGLTPKFVDQMLKQQSEHNNTKDPFTYERPSANAVNHQPPLPVYHNYYGDPQQRPQTFHPESSSAQYAYGEETYVGETSTYYSADVTRTTKRTKKTQENEGCNVWESWENIRSNIGLALAKACGTTTKTGGDDGSSISSAASWDENEKGPKRVRKKRRSEQGTRRNSHFQQHPQYPVVNERSFVVPSPTATVAVRGTPDNQSMRGYV</sequence>
<feature type="compositionally biased region" description="Polar residues" evidence="1">
    <location>
        <begin position="439"/>
        <end position="448"/>
    </location>
</feature>
<evidence type="ECO:0000313" key="2">
    <source>
        <dbReference type="EMBL" id="KAG7353480.1"/>
    </source>
</evidence>
<evidence type="ECO:0000313" key="3">
    <source>
        <dbReference type="Proteomes" id="UP000693970"/>
    </source>
</evidence>
<feature type="region of interest" description="Disordered" evidence="1">
    <location>
        <begin position="1"/>
        <end position="31"/>
    </location>
</feature>
<dbReference type="EMBL" id="JAGRRH010000016">
    <property type="protein sequence ID" value="KAG7353480.1"/>
    <property type="molecule type" value="Genomic_DNA"/>
</dbReference>
<accession>A0A9K3L0S4</accession>
<feature type="compositionally biased region" description="Basic residues" evidence="1">
    <location>
        <begin position="560"/>
        <end position="569"/>
    </location>
</feature>
<feature type="region of interest" description="Disordered" evidence="1">
    <location>
        <begin position="931"/>
        <end position="977"/>
    </location>
</feature>